<reference evidence="8" key="1">
    <citation type="submission" date="2022-06" db="EMBL/GenBank/DDBJ databases">
        <title>Isolation, identification and characterization of iprodione-degrading strains in Lhasa, Tibet.</title>
        <authorList>
            <person name="Pan H."/>
        </authorList>
    </citation>
    <scope>NUCLEOTIDE SEQUENCE</scope>
    <source>
        <strain evidence="8">Y-23</strain>
    </source>
</reference>
<dbReference type="Proteomes" id="UP001056716">
    <property type="component" value="Chromosome"/>
</dbReference>
<keyword evidence="5" id="KW-0732">Signal</keyword>
<evidence type="ECO:0000313" key="9">
    <source>
        <dbReference type="Proteomes" id="UP001056716"/>
    </source>
</evidence>
<sequence>MWVIRTFTSMVIFIPPTLQAGGMELSGQSIGPFFEQGNYTEITLARLNADISGQVQNQAELAEIGVTDFSTGNFVEDRNFVQAALKFQPYPKVSFGLIFDQPFGVDIQYHYRPNTVIGPIEIESTEIHFDSQNITTLFGYQLNPTWQIYAGLGVQSFKGDLQVFGQSFYFLNGYRAEFKKDHALGWLAGLNYQIPEYALRSSLTYRSAIKHQVHVNESIQNQPIHLTTENKTKIETPASVNFDFQTGISQKNLLYASLRWVNWSDYIIQPTQFAAIIDSAAQYAPEIASFKMIQYQEDQWSGKVGIAHQYNQRWVSTFDLGWDVGSGNTASTLSPVDGYYSLGLGGLYYWQPQSFFALGTQYLHFNKAKTLQNTEVNPKLATLYSVNQNDAWVFGAKIGHHF</sequence>
<gene>
    <name evidence="8" type="ORF">M5E07_05200</name>
</gene>
<evidence type="ECO:0000256" key="6">
    <source>
        <dbReference type="ARBA" id="ARBA00023136"/>
    </source>
</evidence>
<evidence type="ECO:0000256" key="2">
    <source>
        <dbReference type="ARBA" id="ARBA00008163"/>
    </source>
</evidence>
<keyword evidence="6" id="KW-0472">Membrane</keyword>
<evidence type="ECO:0000256" key="4">
    <source>
        <dbReference type="ARBA" id="ARBA00022692"/>
    </source>
</evidence>
<dbReference type="Gene3D" id="2.40.160.60">
    <property type="entry name" value="Outer membrane protein transport protein (OMPP1/FadL/TodX)"/>
    <property type="match status" value="1"/>
</dbReference>
<dbReference type="KEGG" id="atz:M5E07_05200"/>
<comment type="subcellular location">
    <subcellularLocation>
        <location evidence="1">Cell outer membrane</location>
        <topology evidence="1">Multi-pass membrane protein</topology>
    </subcellularLocation>
</comment>
<organism evidence="8 9">
    <name type="scientific">Acinetobacter tibetensis</name>
    <dbReference type="NCBI Taxonomy" id="2943497"/>
    <lineage>
        <taxon>Bacteria</taxon>
        <taxon>Pseudomonadati</taxon>
        <taxon>Pseudomonadota</taxon>
        <taxon>Gammaproteobacteria</taxon>
        <taxon>Moraxellales</taxon>
        <taxon>Moraxellaceae</taxon>
        <taxon>Acinetobacter</taxon>
    </lineage>
</organism>
<dbReference type="InterPro" id="IPR005017">
    <property type="entry name" value="OMPP1/FadL/TodX"/>
</dbReference>
<dbReference type="SUPFAM" id="SSF56935">
    <property type="entry name" value="Porins"/>
    <property type="match status" value="1"/>
</dbReference>
<name>A0AAE9S0V2_9GAMM</name>
<dbReference type="AlphaFoldDB" id="A0AAE9S0V2"/>
<keyword evidence="7" id="KW-0998">Cell outer membrane</keyword>
<evidence type="ECO:0000256" key="1">
    <source>
        <dbReference type="ARBA" id="ARBA00004571"/>
    </source>
</evidence>
<dbReference type="GO" id="GO:0009279">
    <property type="term" value="C:cell outer membrane"/>
    <property type="evidence" value="ECO:0007669"/>
    <property type="project" value="UniProtKB-SubCell"/>
</dbReference>
<proteinExistence type="inferred from homology"/>
<protein>
    <submittedName>
        <fullName evidence="8">Outer membrane protein transport protein</fullName>
    </submittedName>
</protein>
<evidence type="ECO:0000256" key="5">
    <source>
        <dbReference type="ARBA" id="ARBA00022729"/>
    </source>
</evidence>
<dbReference type="RefSeq" id="WP_252222619.1">
    <property type="nucleotide sequence ID" value="NZ_CP098732.1"/>
</dbReference>
<dbReference type="Pfam" id="PF03349">
    <property type="entry name" value="Toluene_X"/>
    <property type="match status" value="1"/>
</dbReference>
<dbReference type="PANTHER" id="PTHR35093:SF8">
    <property type="entry name" value="OUTER MEMBRANE PROTEIN NMB0088-RELATED"/>
    <property type="match status" value="1"/>
</dbReference>
<dbReference type="PANTHER" id="PTHR35093">
    <property type="entry name" value="OUTER MEMBRANE PROTEIN NMB0088-RELATED"/>
    <property type="match status" value="1"/>
</dbReference>
<dbReference type="EMBL" id="CP098732">
    <property type="protein sequence ID" value="USE84201.1"/>
    <property type="molecule type" value="Genomic_DNA"/>
</dbReference>
<evidence type="ECO:0000313" key="8">
    <source>
        <dbReference type="EMBL" id="USE84201.1"/>
    </source>
</evidence>
<evidence type="ECO:0000256" key="7">
    <source>
        <dbReference type="ARBA" id="ARBA00023237"/>
    </source>
</evidence>
<keyword evidence="4" id="KW-0812">Transmembrane</keyword>
<dbReference type="GO" id="GO:0015483">
    <property type="term" value="F:long-chain fatty acid transporting porin activity"/>
    <property type="evidence" value="ECO:0007669"/>
    <property type="project" value="TreeGrafter"/>
</dbReference>
<comment type="similarity">
    <text evidence="2">Belongs to the OmpP1/FadL family.</text>
</comment>
<keyword evidence="3" id="KW-1134">Transmembrane beta strand</keyword>
<accession>A0AAE9S0V2</accession>
<evidence type="ECO:0000256" key="3">
    <source>
        <dbReference type="ARBA" id="ARBA00022452"/>
    </source>
</evidence>
<keyword evidence="9" id="KW-1185">Reference proteome</keyword>